<evidence type="ECO:0000313" key="5">
    <source>
        <dbReference type="Proteomes" id="UP000006319"/>
    </source>
</evidence>
<feature type="compositionally biased region" description="Acidic residues" evidence="2">
    <location>
        <begin position="896"/>
        <end position="918"/>
    </location>
</feature>
<dbReference type="OrthoDB" id="372932at2759"/>
<dbReference type="OMA" id="YVFTSVY"/>
<keyword evidence="5" id="KW-1185">Reference proteome</keyword>
<feature type="region of interest" description="Disordered" evidence="2">
    <location>
        <begin position="29"/>
        <end position="105"/>
    </location>
</feature>
<feature type="region of interest" description="Disordered" evidence="2">
    <location>
        <begin position="290"/>
        <end position="309"/>
    </location>
</feature>
<feature type="chain" id="PRO_5003894865" evidence="3">
    <location>
        <begin position="23"/>
        <end position="918"/>
    </location>
</feature>
<feature type="region of interest" description="Disordered" evidence="2">
    <location>
        <begin position="462"/>
        <end position="513"/>
    </location>
</feature>
<evidence type="ECO:0000256" key="3">
    <source>
        <dbReference type="SAM" id="SignalP"/>
    </source>
</evidence>
<keyword evidence="1" id="KW-0175">Coiled coil</keyword>
<feature type="compositionally biased region" description="Basic residues" evidence="2">
    <location>
        <begin position="493"/>
        <end position="510"/>
    </location>
</feature>
<name>K6UEH3_PLACD</name>
<organism evidence="4 5">
    <name type="scientific">Plasmodium cynomolgi (strain B)</name>
    <dbReference type="NCBI Taxonomy" id="1120755"/>
    <lineage>
        <taxon>Eukaryota</taxon>
        <taxon>Sar</taxon>
        <taxon>Alveolata</taxon>
        <taxon>Apicomplexa</taxon>
        <taxon>Aconoidasida</taxon>
        <taxon>Haemosporida</taxon>
        <taxon>Plasmodiidae</taxon>
        <taxon>Plasmodium</taxon>
        <taxon>Plasmodium (Plasmodium)</taxon>
    </lineage>
</organism>
<gene>
    <name evidence="4" type="ORF">PCYB_132260</name>
</gene>
<reference evidence="4 5" key="1">
    <citation type="journal article" date="2012" name="Nat. Genet.">
        <title>Plasmodium cynomolgi genome sequences provide insight into Plasmodium vivax and the monkey malaria clade.</title>
        <authorList>
            <person name="Tachibana S."/>
            <person name="Sullivan S.A."/>
            <person name="Kawai S."/>
            <person name="Nakamura S."/>
            <person name="Kim H.R."/>
            <person name="Goto N."/>
            <person name="Arisue N."/>
            <person name="Palacpac N.M.Q."/>
            <person name="Honma H."/>
            <person name="Yagi M."/>
            <person name="Tougan T."/>
            <person name="Katakai Y."/>
            <person name="Kaneko O."/>
            <person name="Mita T."/>
            <person name="Kita K."/>
            <person name="Yasutomi Y."/>
            <person name="Sutton P.L."/>
            <person name="Shakhbatyan R."/>
            <person name="Horii T."/>
            <person name="Yasunaga T."/>
            <person name="Barnwell J.W."/>
            <person name="Escalante A.A."/>
            <person name="Carlton J.M."/>
            <person name="Tanabe K."/>
        </authorList>
    </citation>
    <scope>NUCLEOTIDE SEQUENCE [LARGE SCALE GENOMIC DNA]</scope>
    <source>
        <strain evidence="4 5">B</strain>
    </source>
</reference>
<protein>
    <submittedName>
        <fullName evidence="4">Translocon component PTEX150</fullName>
    </submittedName>
</protein>
<feature type="compositionally biased region" description="Polar residues" evidence="2">
    <location>
        <begin position="387"/>
        <end position="414"/>
    </location>
</feature>
<dbReference type="eggNOG" id="ENOG502QWYJ">
    <property type="taxonomic scope" value="Eukaryota"/>
</dbReference>
<feature type="compositionally biased region" description="Acidic residues" evidence="2">
    <location>
        <begin position="556"/>
        <end position="567"/>
    </location>
</feature>
<keyword evidence="3" id="KW-0732">Signal</keyword>
<sequence>MRLITLGFIFLSTSFHYSHVFAANSNRNLNIKPTSHKSGKNDKANGAGSMANKGSAQHGVNGTTGISNGNSNGKKGSATTSAAAGHASPGASGGTVTPGMNPNLEEMMKPLNEMFKGNGEGLNIENIMNSNPNGGANSGQENLFKDMISAMNAMGGGAPGAAGGANPMNANNVPNISISPEQMNQINELKDKLENVLKNAGVDVEQLKENMQNENIMQNKDAFKDLLANLPMNPAMMQNMMGGKDGNMLNMDHNQMMDMLNQMGQGKMNMKDFGMKDIGMKDIGMTDFMNPSHGNHQDTESASRGKAYVTNSSNNDINFADKLNAFEDSNGQPERMFNLYGMNDDDGVIDDGMSDSVGKNDTLDVNGANVNRNLSDGDSAKEDSDESQANSTYNNSTSAVSNKNNHESGSTNEVESNEEELITSSGNKGDVNKLAANSGYNNNNPLLDLNNLKKDVNAAQYGKDNVGDRSNGGNTNGGNTNGGNTNEGNNNKVIKKRVGGKKKKKMRKKNPGQIPFKMETLQKLVKEYTNTSNQKIMEQIIKKYVSLNNQSNRDNNDEDDDEEDVEDEKSAKEKNSEKEEELNMNEFSVKDIKKLISEGILTYEDLTEEELKKLAKPDDMFYELSPYANEEKDLSLNETSGVSNEQLNAFLRKNGSYHMSYDSKAIDYLKQKKAEKKEEEQEDDSFYDAYKQIKNSYEGIPSNYYHDAPQLIGDNYVFTSVYDKKKELIDFLKRSHGITDESDSSSGKDKGNSAEGSTYKSKYYDKYMKKLSEYRRREAFKILKKRRAQEKKLQKKKEMQNNTNNEVDYSEYFKKNGFINSSNGTVKTFSKDQLDNMVKHFNNGGEDFFSSSGAGADVGVNHSGISGGGQYMSSSGSSNPGGYVTFDGQNVVGSNDNEEEESNEDFLNEDDDNADDDV</sequence>
<dbReference type="PhylomeDB" id="K6UEH3"/>
<feature type="compositionally biased region" description="Low complexity" evidence="2">
    <location>
        <begin position="59"/>
        <end position="90"/>
    </location>
</feature>
<feature type="compositionally biased region" description="Low complexity" evidence="2">
    <location>
        <begin position="871"/>
        <end position="882"/>
    </location>
</feature>
<dbReference type="VEuPathDB" id="PlasmoDB:PCYB_132260"/>
<feature type="region of interest" description="Disordered" evidence="2">
    <location>
        <begin position="548"/>
        <end position="582"/>
    </location>
</feature>
<dbReference type="GeneID" id="14694725"/>
<feature type="coiled-coil region" evidence="1">
    <location>
        <begin position="179"/>
        <end position="217"/>
    </location>
</feature>
<dbReference type="EMBL" id="DF157105">
    <property type="protein sequence ID" value="GAB68351.1"/>
    <property type="molecule type" value="Genomic_DNA"/>
</dbReference>
<feature type="signal peptide" evidence="3">
    <location>
        <begin position="1"/>
        <end position="22"/>
    </location>
</feature>
<dbReference type="AlphaFoldDB" id="K6UEH3"/>
<feature type="compositionally biased region" description="Basic and acidic residues" evidence="2">
    <location>
        <begin position="568"/>
        <end position="577"/>
    </location>
</feature>
<dbReference type="Proteomes" id="UP000006319">
    <property type="component" value="Chromosome 13"/>
</dbReference>
<dbReference type="KEGG" id="pcy:PCYB_132260"/>
<feature type="region of interest" description="Disordered" evidence="2">
    <location>
        <begin position="350"/>
        <end position="437"/>
    </location>
</feature>
<feature type="region of interest" description="Disordered" evidence="2">
    <location>
        <begin position="864"/>
        <end position="918"/>
    </location>
</feature>
<evidence type="ECO:0000256" key="2">
    <source>
        <dbReference type="SAM" id="MobiDB-lite"/>
    </source>
</evidence>
<accession>K6UEH3</accession>
<evidence type="ECO:0000313" key="4">
    <source>
        <dbReference type="EMBL" id="GAB68351.1"/>
    </source>
</evidence>
<proteinExistence type="predicted"/>
<feature type="compositionally biased region" description="Low complexity" evidence="2">
    <location>
        <begin position="482"/>
        <end position="492"/>
    </location>
</feature>
<dbReference type="RefSeq" id="XP_004224298.1">
    <property type="nucleotide sequence ID" value="XM_004224250.1"/>
</dbReference>
<evidence type="ECO:0000256" key="1">
    <source>
        <dbReference type="SAM" id="Coils"/>
    </source>
</evidence>